<evidence type="ECO:0000256" key="5">
    <source>
        <dbReference type="ARBA" id="ARBA00022989"/>
    </source>
</evidence>
<dbReference type="Proteomes" id="UP000419017">
    <property type="component" value="Unassembled WGS sequence"/>
</dbReference>
<dbReference type="SUPFAM" id="SSF161098">
    <property type="entry name" value="MetI-like"/>
    <property type="match status" value="1"/>
</dbReference>
<reference evidence="9 10" key="1">
    <citation type="submission" date="2019-10" db="EMBL/GenBank/DDBJ databases">
        <authorList>
            <person name="Blom J."/>
        </authorList>
    </citation>
    <scope>NUCLEOTIDE SEQUENCE [LARGE SCALE GENOMIC DNA]</scope>
    <source>
        <strain evidence="9 10">ES3154-GLU</strain>
    </source>
</reference>
<dbReference type="EMBL" id="CABWIB010000001">
    <property type="protein sequence ID" value="VWL85265.1"/>
    <property type="molecule type" value="Genomic_DNA"/>
</dbReference>
<evidence type="ECO:0000256" key="4">
    <source>
        <dbReference type="ARBA" id="ARBA00022692"/>
    </source>
</evidence>
<evidence type="ECO:0000256" key="1">
    <source>
        <dbReference type="ARBA" id="ARBA00004651"/>
    </source>
</evidence>
<dbReference type="InterPro" id="IPR000515">
    <property type="entry name" value="MetI-like"/>
</dbReference>
<keyword evidence="4 7" id="KW-0812">Transmembrane</keyword>
<dbReference type="Pfam" id="PF00528">
    <property type="entry name" value="BPD_transp_1"/>
    <property type="match status" value="1"/>
</dbReference>
<gene>
    <name evidence="9" type="ORF">OMES3154_00548</name>
</gene>
<dbReference type="PROSITE" id="PS50928">
    <property type="entry name" value="ABC_TM1"/>
    <property type="match status" value="1"/>
</dbReference>
<feature type="transmembrane region" description="Helical" evidence="7">
    <location>
        <begin position="223"/>
        <end position="244"/>
    </location>
</feature>
<evidence type="ECO:0000313" key="10">
    <source>
        <dbReference type="Proteomes" id="UP000419017"/>
    </source>
</evidence>
<feature type="transmembrane region" description="Helical" evidence="7">
    <location>
        <begin position="7"/>
        <end position="23"/>
    </location>
</feature>
<feature type="transmembrane region" description="Helical" evidence="7">
    <location>
        <begin position="63"/>
        <end position="86"/>
    </location>
</feature>
<comment type="subcellular location">
    <subcellularLocation>
        <location evidence="1 7">Cell membrane</location>
        <topology evidence="1 7">Multi-pass membrane protein</topology>
    </subcellularLocation>
</comment>
<dbReference type="GO" id="GO:0005886">
    <property type="term" value="C:plasma membrane"/>
    <property type="evidence" value="ECO:0007669"/>
    <property type="project" value="UniProtKB-SubCell"/>
</dbReference>
<keyword evidence="2 7" id="KW-0813">Transport</keyword>
<evidence type="ECO:0000256" key="2">
    <source>
        <dbReference type="ARBA" id="ARBA00022448"/>
    </source>
</evidence>
<dbReference type="RefSeq" id="WP_156683273.1">
    <property type="nucleotide sequence ID" value="NZ_CABWIB010000001.1"/>
</dbReference>
<feature type="transmembrane region" description="Helical" evidence="7">
    <location>
        <begin position="123"/>
        <end position="141"/>
    </location>
</feature>
<evidence type="ECO:0000256" key="7">
    <source>
        <dbReference type="RuleBase" id="RU363032"/>
    </source>
</evidence>
<evidence type="ECO:0000256" key="6">
    <source>
        <dbReference type="ARBA" id="ARBA00023136"/>
    </source>
</evidence>
<proteinExistence type="inferred from homology"/>
<dbReference type="InterPro" id="IPR050366">
    <property type="entry name" value="BP-dependent_transpt_permease"/>
</dbReference>
<dbReference type="CDD" id="cd06261">
    <property type="entry name" value="TM_PBP2"/>
    <property type="match status" value="1"/>
</dbReference>
<organism evidence="9 10">
    <name type="scientific">Oceanivirga miroungae</name>
    <dbReference type="NCBI Taxonomy" id="1130046"/>
    <lineage>
        <taxon>Bacteria</taxon>
        <taxon>Fusobacteriati</taxon>
        <taxon>Fusobacteriota</taxon>
        <taxon>Fusobacteriia</taxon>
        <taxon>Fusobacteriales</taxon>
        <taxon>Leptotrichiaceae</taxon>
        <taxon>Oceanivirga</taxon>
    </lineage>
</organism>
<dbReference type="InterPro" id="IPR035906">
    <property type="entry name" value="MetI-like_sf"/>
</dbReference>
<keyword evidence="5 7" id="KW-1133">Transmembrane helix</keyword>
<protein>
    <submittedName>
        <fullName evidence="9">Binding-protein-dependent transport system inner membrane protein</fullName>
    </submittedName>
</protein>
<dbReference type="PANTHER" id="PTHR43386">
    <property type="entry name" value="OLIGOPEPTIDE TRANSPORT SYSTEM PERMEASE PROTEIN APPC"/>
    <property type="match status" value="1"/>
</dbReference>
<dbReference type="AlphaFoldDB" id="A0A6I8M8X5"/>
<comment type="similarity">
    <text evidence="7">Belongs to the binding-protein-dependent transport system permease family.</text>
</comment>
<feature type="domain" description="ABC transmembrane type-1" evidence="8">
    <location>
        <begin position="59"/>
        <end position="248"/>
    </location>
</feature>
<evidence type="ECO:0000256" key="3">
    <source>
        <dbReference type="ARBA" id="ARBA00022475"/>
    </source>
</evidence>
<feature type="transmembrane region" description="Helical" evidence="7">
    <location>
        <begin position="180"/>
        <end position="203"/>
    </location>
</feature>
<feature type="transmembrane region" description="Helical" evidence="7">
    <location>
        <begin position="98"/>
        <end position="117"/>
    </location>
</feature>
<dbReference type="PANTHER" id="PTHR43386:SF1">
    <property type="entry name" value="D,D-DIPEPTIDE TRANSPORT SYSTEM PERMEASE PROTEIN DDPC-RELATED"/>
    <property type="match status" value="1"/>
</dbReference>
<keyword evidence="6 7" id="KW-0472">Membrane</keyword>
<dbReference type="Gene3D" id="1.10.3720.10">
    <property type="entry name" value="MetI-like"/>
    <property type="match status" value="1"/>
</dbReference>
<dbReference type="GO" id="GO:0055085">
    <property type="term" value="P:transmembrane transport"/>
    <property type="evidence" value="ECO:0007669"/>
    <property type="project" value="InterPro"/>
</dbReference>
<keyword evidence="3" id="KW-1003">Cell membrane</keyword>
<name>A0A6I8M8X5_9FUSO</name>
<sequence length="261" mass="29544">MSKKKLKYMMYIIFLLLIIYFLKNPYKLSDNILKAPSFNNFLGTDDLGRDIYSRLVMGTFNSIFIVIISIGLASIIGNIIGLLSGYYGGFIDYIVSQFIEMILSIPGILIAVAVVVIVRKAFLSLVLALIIMYLPLIIMYTRGLVIKEKSKEYITANKTYGVSNYRIITKHIYRNIRKYIFVNFGINFSKGILTEAGLGFLGIGLDPSTPTLGNMLNASQSYFISSPWFTIFPGLVIIFIVYNVRKLSNIKEVRNNKMKSK</sequence>
<keyword evidence="10" id="KW-1185">Reference proteome</keyword>
<evidence type="ECO:0000313" key="9">
    <source>
        <dbReference type="EMBL" id="VWL85265.1"/>
    </source>
</evidence>
<evidence type="ECO:0000259" key="8">
    <source>
        <dbReference type="PROSITE" id="PS50928"/>
    </source>
</evidence>
<accession>A0A6I8M8X5</accession>